<keyword evidence="3 7" id="KW-0418">Kinase</keyword>
<dbReference type="SMART" id="SM00220">
    <property type="entry name" value="S_TKc"/>
    <property type="match status" value="1"/>
</dbReference>
<dbReference type="OrthoDB" id="4062651at2759"/>
<evidence type="ECO:0000313" key="7">
    <source>
        <dbReference type="EMBL" id="KAF2253679.1"/>
    </source>
</evidence>
<dbReference type="PROSITE" id="PS50011">
    <property type="entry name" value="PROTEIN_KINASE_DOM"/>
    <property type="match status" value="1"/>
</dbReference>
<dbReference type="GeneID" id="54579920"/>
<evidence type="ECO:0000256" key="3">
    <source>
        <dbReference type="ARBA" id="ARBA00022777"/>
    </source>
</evidence>
<keyword evidence="2" id="KW-0547">Nucleotide-binding</keyword>
<dbReference type="Pfam" id="PF00069">
    <property type="entry name" value="Pkinase"/>
    <property type="match status" value="1"/>
</dbReference>
<evidence type="ECO:0000259" key="6">
    <source>
        <dbReference type="PROSITE" id="PS50011"/>
    </source>
</evidence>
<dbReference type="SUPFAM" id="SSF56112">
    <property type="entry name" value="Protein kinase-like (PK-like)"/>
    <property type="match status" value="1"/>
</dbReference>
<feature type="compositionally biased region" description="Polar residues" evidence="5">
    <location>
        <begin position="168"/>
        <end position="177"/>
    </location>
</feature>
<organism evidence="7 8">
    <name type="scientific">Trematosphaeria pertusa</name>
    <dbReference type="NCBI Taxonomy" id="390896"/>
    <lineage>
        <taxon>Eukaryota</taxon>
        <taxon>Fungi</taxon>
        <taxon>Dikarya</taxon>
        <taxon>Ascomycota</taxon>
        <taxon>Pezizomycotina</taxon>
        <taxon>Dothideomycetes</taxon>
        <taxon>Pleosporomycetidae</taxon>
        <taxon>Pleosporales</taxon>
        <taxon>Massarineae</taxon>
        <taxon>Trematosphaeriaceae</taxon>
        <taxon>Trematosphaeria</taxon>
    </lineage>
</organism>
<feature type="region of interest" description="Disordered" evidence="5">
    <location>
        <begin position="1"/>
        <end position="43"/>
    </location>
</feature>
<dbReference type="Proteomes" id="UP000800094">
    <property type="component" value="Unassembled WGS sequence"/>
</dbReference>
<dbReference type="InterPro" id="IPR011009">
    <property type="entry name" value="Kinase-like_dom_sf"/>
</dbReference>
<accession>A0A6A6ITL1</accession>
<dbReference type="EMBL" id="ML987191">
    <property type="protein sequence ID" value="KAF2253679.1"/>
    <property type="molecule type" value="Genomic_DNA"/>
</dbReference>
<dbReference type="InterPro" id="IPR050339">
    <property type="entry name" value="CC_SR_Kinase"/>
</dbReference>
<dbReference type="GO" id="GO:0005737">
    <property type="term" value="C:cytoplasm"/>
    <property type="evidence" value="ECO:0007669"/>
    <property type="project" value="TreeGrafter"/>
</dbReference>
<feature type="region of interest" description="Disordered" evidence="5">
    <location>
        <begin position="125"/>
        <end position="197"/>
    </location>
</feature>
<dbReference type="RefSeq" id="XP_033688683.1">
    <property type="nucleotide sequence ID" value="XM_033826590.1"/>
</dbReference>
<dbReference type="CDD" id="cd00180">
    <property type="entry name" value="PKc"/>
    <property type="match status" value="1"/>
</dbReference>
<reference evidence="7" key="1">
    <citation type="journal article" date="2020" name="Stud. Mycol.">
        <title>101 Dothideomycetes genomes: a test case for predicting lifestyles and emergence of pathogens.</title>
        <authorList>
            <person name="Haridas S."/>
            <person name="Albert R."/>
            <person name="Binder M."/>
            <person name="Bloem J."/>
            <person name="Labutti K."/>
            <person name="Salamov A."/>
            <person name="Andreopoulos B."/>
            <person name="Baker S."/>
            <person name="Barry K."/>
            <person name="Bills G."/>
            <person name="Bluhm B."/>
            <person name="Cannon C."/>
            <person name="Castanera R."/>
            <person name="Culley D."/>
            <person name="Daum C."/>
            <person name="Ezra D."/>
            <person name="Gonzalez J."/>
            <person name="Henrissat B."/>
            <person name="Kuo A."/>
            <person name="Liang C."/>
            <person name="Lipzen A."/>
            <person name="Lutzoni F."/>
            <person name="Magnuson J."/>
            <person name="Mondo S."/>
            <person name="Nolan M."/>
            <person name="Ohm R."/>
            <person name="Pangilinan J."/>
            <person name="Park H.-J."/>
            <person name="Ramirez L."/>
            <person name="Alfaro M."/>
            <person name="Sun H."/>
            <person name="Tritt A."/>
            <person name="Yoshinaga Y."/>
            <person name="Zwiers L.-H."/>
            <person name="Turgeon B."/>
            <person name="Goodwin S."/>
            <person name="Spatafora J."/>
            <person name="Crous P."/>
            <person name="Grigoriev I."/>
        </authorList>
    </citation>
    <scope>NUCLEOTIDE SEQUENCE</scope>
    <source>
        <strain evidence="7">CBS 122368</strain>
    </source>
</reference>
<dbReference type="GO" id="GO:0005634">
    <property type="term" value="C:nucleus"/>
    <property type="evidence" value="ECO:0007669"/>
    <property type="project" value="TreeGrafter"/>
</dbReference>
<dbReference type="GO" id="GO:0004713">
    <property type="term" value="F:protein tyrosine kinase activity"/>
    <property type="evidence" value="ECO:0007669"/>
    <property type="project" value="TreeGrafter"/>
</dbReference>
<sequence>MDAVDGSSVGLERPLGMHTAPNNETHRQNRRSSSTSMPPAPNDAVFHMNLAQLDRPMHIEFGNRPLSICSPGENLTNSAFSPPYLLHPTQLSTQTPKFGPPKAFGTSQENTPLREIRPRFSTNGLRRPAIGQEVRAQTSTQDHVERSIRPRQSRMLKARHSTKDLHSAQPSVPNSRPNKAPRFEPNDDPNSATSALPSVHPNVCRYCANRGLPSPRSQFYPDCPHHTSGFESSPTPGSPGSTLAFTEAFNDNGTNRIRRQKSSLLPRSQKPALALAPHHVIGGFRISPSQNAITEDLPLPVPPRILFIQTVANALRLKESTAAAVSGLHSKKSKDDHWVLGPGDEEALVFCNLLGHGSVGVVEEVRLRNRTLPTLVRKRVRLPVRDRESVLRLIKEETQNLKALAHTHIVTIIASYEDNKQKNRQSYCLLMAPVGDNDLKTFLDIATEADALLNEWSDWIRSWFGCLASALVYMHGRGIRHQDIKPSNIIHRGSQIFFTDFSSSSRFVVGQTTSTDNPCRSSPMYAAPEIVDRFSESGNLRKHGRGSDIFALGGVFCDMLTVFTGRPVDTFHKFLREYQTPQEPASSPSSTQLLYSRKLPAIQQWFADCTFFQCILPMLSPDRMARPSAAEVLMSILAKQNRNEGWPESCPCFAETKSAILEKSALSGLR</sequence>
<evidence type="ECO:0000256" key="4">
    <source>
        <dbReference type="ARBA" id="ARBA00022840"/>
    </source>
</evidence>
<name>A0A6A6ITL1_9PLEO</name>
<keyword evidence="1" id="KW-0808">Transferase</keyword>
<dbReference type="GO" id="GO:0110031">
    <property type="term" value="P:negative regulation of G2/MI transition of meiotic cell cycle"/>
    <property type="evidence" value="ECO:0007669"/>
    <property type="project" value="TreeGrafter"/>
</dbReference>
<evidence type="ECO:0000256" key="1">
    <source>
        <dbReference type="ARBA" id="ARBA00022679"/>
    </source>
</evidence>
<dbReference type="Gene3D" id="1.10.510.10">
    <property type="entry name" value="Transferase(Phosphotransferase) domain 1"/>
    <property type="match status" value="1"/>
</dbReference>
<dbReference type="PANTHER" id="PTHR11042:SF190">
    <property type="entry name" value="MITOSIS INHIBITOR PROTEIN KINASE MIK1"/>
    <property type="match status" value="1"/>
</dbReference>
<protein>
    <submittedName>
        <fullName evidence="7">Kinase-like protein</fullName>
    </submittedName>
</protein>
<evidence type="ECO:0000256" key="2">
    <source>
        <dbReference type="ARBA" id="ARBA00022741"/>
    </source>
</evidence>
<feature type="domain" description="Protein kinase" evidence="6">
    <location>
        <begin position="348"/>
        <end position="637"/>
    </location>
</feature>
<keyword evidence="4" id="KW-0067">ATP-binding</keyword>
<evidence type="ECO:0000256" key="5">
    <source>
        <dbReference type="SAM" id="MobiDB-lite"/>
    </source>
</evidence>
<dbReference type="Gene3D" id="3.30.200.20">
    <property type="entry name" value="Phosphorylase Kinase, domain 1"/>
    <property type="match status" value="1"/>
</dbReference>
<gene>
    <name evidence="7" type="ORF">BU26DRAFT_501826</name>
</gene>
<feature type="compositionally biased region" description="Basic residues" evidence="5">
    <location>
        <begin position="149"/>
        <end position="160"/>
    </location>
</feature>
<proteinExistence type="predicted"/>
<keyword evidence="8" id="KW-1185">Reference proteome</keyword>
<dbReference type="GO" id="GO:0005524">
    <property type="term" value="F:ATP binding"/>
    <property type="evidence" value="ECO:0007669"/>
    <property type="project" value="UniProtKB-KW"/>
</dbReference>
<dbReference type="AlphaFoldDB" id="A0A6A6ITL1"/>
<dbReference type="InterPro" id="IPR000719">
    <property type="entry name" value="Prot_kinase_dom"/>
</dbReference>
<evidence type="ECO:0000313" key="8">
    <source>
        <dbReference type="Proteomes" id="UP000800094"/>
    </source>
</evidence>
<dbReference type="PANTHER" id="PTHR11042">
    <property type="entry name" value="EUKARYOTIC TRANSLATION INITIATION FACTOR 2-ALPHA KINASE EIF2-ALPHA KINASE -RELATED"/>
    <property type="match status" value="1"/>
</dbReference>